<feature type="region of interest" description="Disordered" evidence="1">
    <location>
        <begin position="36"/>
        <end position="60"/>
    </location>
</feature>
<protein>
    <submittedName>
        <fullName evidence="3">Uncharacterized protein</fullName>
    </submittedName>
</protein>
<accession>A0ABY7EJC1</accession>
<dbReference type="EMBL" id="CP111017">
    <property type="protein sequence ID" value="WAR09042.1"/>
    <property type="molecule type" value="Genomic_DNA"/>
</dbReference>
<evidence type="ECO:0000256" key="1">
    <source>
        <dbReference type="SAM" id="MobiDB-lite"/>
    </source>
</evidence>
<keyword evidence="4" id="KW-1185">Reference proteome</keyword>
<reference evidence="3" key="1">
    <citation type="submission" date="2022-11" db="EMBL/GenBank/DDBJ databases">
        <title>Centuries of genome instability and evolution in soft-shell clam transmissible cancer (bioRxiv).</title>
        <authorList>
            <person name="Hart S.F.M."/>
            <person name="Yonemitsu M.A."/>
            <person name="Giersch R.M."/>
            <person name="Beal B.F."/>
            <person name="Arriagada G."/>
            <person name="Davis B.W."/>
            <person name="Ostrander E.A."/>
            <person name="Goff S.P."/>
            <person name="Metzger M.J."/>
        </authorList>
    </citation>
    <scope>NUCLEOTIDE SEQUENCE</scope>
    <source>
        <strain evidence="3">MELC-2E11</strain>
        <tissue evidence="3">Siphon/mantle</tissue>
    </source>
</reference>
<sequence>MMFRAYIVYVIVYLLIGGNQCMNSANKQSATKQQATRQNSQGSLVRQNSQSNSQKQEQSKPDIFARKALDTMKEVDARFQIGSCITKAREKAGSLGYINGASHFAISWISMYSRYCPINLALLEDKDVNNFPFCLNKELRCMYHTGRNSQIQAVFQGAANIIDMSIRFEGTKQYKMVYRGMTFNPYAGQTAFVEEGFFSASISKDIALGFAKGKILMIVER</sequence>
<name>A0ABY7EJC1_MYAAR</name>
<dbReference type="Proteomes" id="UP001164746">
    <property type="component" value="Chromosome 6"/>
</dbReference>
<feature type="chain" id="PRO_5046722617" evidence="2">
    <location>
        <begin position="22"/>
        <end position="221"/>
    </location>
</feature>
<feature type="non-terminal residue" evidence="3">
    <location>
        <position position="1"/>
    </location>
</feature>
<organism evidence="3 4">
    <name type="scientific">Mya arenaria</name>
    <name type="common">Soft-shell clam</name>
    <dbReference type="NCBI Taxonomy" id="6604"/>
    <lineage>
        <taxon>Eukaryota</taxon>
        <taxon>Metazoa</taxon>
        <taxon>Spiralia</taxon>
        <taxon>Lophotrochozoa</taxon>
        <taxon>Mollusca</taxon>
        <taxon>Bivalvia</taxon>
        <taxon>Autobranchia</taxon>
        <taxon>Heteroconchia</taxon>
        <taxon>Euheterodonta</taxon>
        <taxon>Imparidentia</taxon>
        <taxon>Neoheterodontei</taxon>
        <taxon>Myida</taxon>
        <taxon>Myoidea</taxon>
        <taxon>Myidae</taxon>
        <taxon>Mya</taxon>
    </lineage>
</organism>
<feature type="signal peptide" evidence="2">
    <location>
        <begin position="1"/>
        <end position="21"/>
    </location>
</feature>
<feature type="compositionally biased region" description="Polar residues" evidence="1">
    <location>
        <begin position="36"/>
        <end position="46"/>
    </location>
</feature>
<evidence type="ECO:0000256" key="2">
    <source>
        <dbReference type="SAM" id="SignalP"/>
    </source>
</evidence>
<evidence type="ECO:0000313" key="3">
    <source>
        <dbReference type="EMBL" id="WAR09042.1"/>
    </source>
</evidence>
<gene>
    <name evidence="3" type="ORF">MAR_019000</name>
</gene>
<keyword evidence="2" id="KW-0732">Signal</keyword>
<feature type="compositionally biased region" description="Low complexity" evidence="1">
    <location>
        <begin position="47"/>
        <end position="56"/>
    </location>
</feature>
<evidence type="ECO:0000313" key="4">
    <source>
        <dbReference type="Proteomes" id="UP001164746"/>
    </source>
</evidence>
<proteinExistence type="predicted"/>